<feature type="domain" description="Metallo-beta-lactamase" evidence="2">
    <location>
        <begin position="79"/>
        <end position="325"/>
    </location>
</feature>
<dbReference type="SMART" id="SM00849">
    <property type="entry name" value="Lactamase_B"/>
    <property type="match status" value="1"/>
</dbReference>
<feature type="signal peptide" evidence="1">
    <location>
        <begin position="1"/>
        <end position="25"/>
    </location>
</feature>
<dbReference type="InterPro" id="IPR051922">
    <property type="entry name" value="Bact_Sporulation_Assoc"/>
</dbReference>
<dbReference type="InterPro" id="IPR001279">
    <property type="entry name" value="Metallo-B-lactamas"/>
</dbReference>
<dbReference type="InterPro" id="IPR036866">
    <property type="entry name" value="RibonucZ/Hydroxyglut_hydro"/>
</dbReference>
<dbReference type="Gene3D" id="3.60.15.10">
    <property type="entry name" value="Ribonuclease Z/Hydroxyacylglutathione hydrolase-like"/>
    <property type="match status" value="1"/>
</dbReference>
<evidence type="ECO:0000256" key="1">
    <source>
        <dbReference type="SAM" id="SignalP"/>
    </source>
</evidence>
<evidence type="ECO:0000313" key="3">
    <source>
        <dbReference type="EMBL" id="AXV06021.1"/>
    </source>
</evidence>
<dbReference type="Pfam" id="PF04122">
    <property type="entry name" value="CW_binding_2"/>
    <property type="match status" value="3"/>
</dbReference>
<dbReference type="Gene3D" id="3.40.50.12090">
    <property type="match status" value="1"/>
</dbReference>
<reference evidence="3 4" key="1">
    <citation type="submission" date="2018-09" db="EMBL/GenBank/DDBJ databases">
        <title>Complete genome sequence of Euzebya sp. DY32-46 isolated from seawater of Pacific Ocean.</title>
        <authorList>
            <person name="Xu L."/>
            <person name="Wu Y.-H."/>
            <person name="Xu X.-W."/>
        </authorList>
    </citation>
    <scope>NUCLEOTIDE SEQUENCE [LARGE SCALE GENOMIC DNA]</scope>
    <source>
        <strain evidence="3 4">DY32-46</strain>
    </source>
</reference>
<sequence length="706" mass="72736">MRAASTLLSVLLVVLVVVTATPNEAVTAQEGATRVALADWTPLPAAGQAEVSAEAQALRAELLGPDALDPDTVTMHWFGVSGFVLTYRGHLLLLDAWEIIGATNDYAPIGREELAALEPEAILIGHGHFDHAADAGYVAGRTGAPIVGSEEICDNAEADATAEGNTITCVITGTADTPAPGTAQPLQLFADTEPITVLQHIHSAATPPGPDNQPNPQVPVFDPAPYIEHFADDPEELARFVASQSDQQGGTWMYHFVAGDFTLLWGNSSGPIFTDPAVGEALGAFPGCVDVMSNAILGFDQVVSGLQDPRLYVDAVQPKVYLPQHGDAWAPVISAGQAQYVPLWKVENTELGIGQPATRFLVDPDEYMIPVAFDIHDPLWADETPGSACATQRIDRRWGSERHATAVRLSQARFAPGADEVWLATGESYSDALAAVPAAALTASPVLTVRPDSIPAVVADELHRLRPSTVVIVGDETVIGTGVEEALATLGFAADDVQRIGSGDAYQRAAAVSAARFDAAETVVVTSGERFPDALAAGPLAAARQAPLLLTEAGTLPEATAAELQRLADGTGLPGGDPLQVVIVGGTAAVDDAVADAIAAITGGPVTRVAGPDRVATAAAVAALEDFDGAPTVYVARSDDFPDAVVAGAPASVDGAPVLLVGRDAVPEATRDALAVADGAAWAVVAGGDAVIGPAVRQQVSDALPD</sequence>
<dbReference type="Proteomes" id="UP000264006">
    <property type="component" value="Chromosome"/>
</dbReference>
<dbReference type="OrthoDB" id="9789133at2"/>
<proteinExistence type="predicted"/>
<dbReference type="AlphaFoldDB" id="A0A346XUX4"/>
<evidence type="ECO:0000313" key="4">
    <source>
        <dbReference type="Proteomes" id="UP000264006"/>
    </source>
</evidence>
<name>A0A346XUX4_9ACTN</name>
<accession>A0A346XUX4</accession>
<keyword evidence="1" id="KW-0732">Signal</keyword>
<dbReference type="Pfam" id="PF00753">
    <property type="entry name" value="Lactamase_B"/>
    <property type="match status" value="1"/>
</dbReference>
<keyword evidence="4" id="KW-1185">Reference proteome</keyword>
<evidence type="ECO:0000259" key="2">
    <source>
        <dbReference type="SMART" id="SM00849"/>
    </source>
</evidence>
<feature type="chain" id="PRO_5016691238" evidence="1">
    <location>
        <begin position="26"/>
        <end position="706"/>
    </location>
</feature>
<protein>
    <submittedName>
        <fullName evidence="3">Gamma-glutamyltranspeptidase</fullName>
    </submittedName>
</protein>
<gene>
    <name evidence="3" type="ORF">DVS28_a1322</name>
</gene>
<dbReference type="InterPro" id="IPR007253">
    <property type="entry name" value="Cell_wall-bd_2"/>
</dbReference>
<dbReference type="EMBL" id="CP031165">
    <property type="protein sequence ID" value="AXV06021.1"/>
    <property type="molecule type" value="Genomic_DNA"/>
</dbReference>
<dbReference type="PANTHER" id="PTHR30032:SF1">
    <property type="entry name" value="N-ACETYLMURAMOYL-L-ALANINE AMIDASE LYTC"/>
    <property type="match status" value="1"/>
</dbReference>
<dbReference type="PANTHER" id="PTHR30032">
    <property type="entry name" value="N-ACETYLMURAMOYL-L-ALANINE AMIDASE-RELATED"/>
    <property type="match status" value="1"/>
</dbReference>
<dbReference type="SUPFAM" id="SSF56281">
    <property type="entry name" value="Metallo-hydrolase/oxidoreductase"/>
    <property type="match status" value="1"/>
</dbReference>
<dbReference type="RefSeq" id="WP_114590734.1">
    <property type="nucleotide sequence ID" value="NZ_CP031165.1"/>
</dbReference>
<dbReference type="KEGG" id="euz:DVS28_a1322"/>
<organism evidence="3 4">
    <name type="scientific">Euzebya pacifica</name>
    <dbReference type="NCBI Taxonomy" id="1608957"/>
    <lineage>
        <taxon>Bacteria</taxon>
        <taxon>Bacillati</taxon>
        <taxon>Actinomycetota</taxon>
        <taxon>Nitriliruptoria</taxon>
        <taxon>Euzebyales</taxon>
    </lineage>
</organism>